<dbReference type="Proteomes" id="UP001221217">
    <property type="component" value="Unassembled WGS sequence"/>
</dbReference>
<evidence type="ECO:0000313" key="1">
    <source>
        <dbReference type="EMBL" id="MDC7227963.1"/>
    </source>
</evidence>
<reference evidence="1 2" key="1">
    <citation type="submission" date="2022-12" db="EMBL/GenBank/DDBJ databases">
        <title>Metagenome assembled genome from gulf of manar.</title>
        <authorList>
            <person name="Kohli P."/>
            <person name="Pk S."/>
            <person name="Venkata Ramana C."/>
            <person name="Sasikala C."/>
        </authorList>
    </citation>
    <scope>NUCLEOTIDE SEQUENCE [LARGE SCALE GENOMIC DNA]</scope>
    <source>
        <strain evidence="1">JB008</strain>
    </source>
</reference>
<gene>
    <name evidence="1" type="ORF">PQJ61_14455</name>
</gene>
<dbReference type="AlphaFoldDB" id="A0AAJ1IHD7"/>
<dbReference type="PANTHER" id="PTHR37841:SF1">
    <property type="entry name" value="DUF3298 DOMAIN-CONTAINING PROTEIN"/>
    <property type="match status" value="1"/>
</dbReference>
<dbReference type="InterPro" id="IPR032774">
    <property type="entry name" value="WG_beta_rep"/>
</dbReference>
<evidence type="ECO:0000313" key="2">
    <source>
        <dbReference type="Proteomes" id="UP001221217"/>
    </source>
</evidence>
<protein>
    <submittedName>
        <fullName evidence="1">WG repeat-containing protein</fullName>
    </submittedName>
</protein>
<dbReference type="EMBL" id="JAQQAL010000036">
    <property type="protein sequence ID" value="MDC7227963.1"/>
    <property type="molecule type" value="Genomic_DNA"/>
</dbReference>
<accession>A0AAJ1IHD7</accession>
<name>A0AAJ1IHD7_9SPIO</name>
<sequence length="231" mass="26535">MATPSAVGDYGRGFGAFDVKGEWVIPLQKDYDEAFRLARAYKAPENYIFAERDESAWGFMNQKLEWIISPQYEYAADFQNGLAAVKKNGACGLITNSNEVAVPFDYEVIRILQNGMARVRKNRQWGLIDTEGNILIEPEFDYLEVYEAGLPYLAVKNSLGKIVSWDKEVLYELTENQIWVPFKNGIAFIYTPVGEIDYEKGLQKFKVFVIDVNGNRIFKEDFTEQVKIYMI</sequence>
<proteinExistence type="predicted"/>
<comment type="caution">
    <text evidence="1">The sequence shown here is derived from an EMBL/GenBank/DDBJ whole genome shotgun (WGS) entry which is preliminary data.</text>
</comment>
<dbReference type="PANTHER" id="PTHR37841">
    <property type="entry name" value="GLR2918 PROTEIN"/>
    <property type="match status" value="1"/>
</dbReference>
<organism evidence="1 2">
    <name type="scientific">Candidatus Thalassospirochaeta sargassi</name>
    <dbReference type="NCBI Taxonomy" id="3119039"/>
    <lineage>
        <taxon>Bacteria</taxon>
        <taxon>Pseudomonadati</taxon>
        <taxon>Spirochaetota</taxon>
        <taxon>Spirochaetia</taxon>
        <taxon>Spirochaetales</taxon>
        <taxon>Spirochaetaceae</taxon>
        <taxon>Candidatus Thalassospirochaeta</taxon>
    </lineage>
</organism>
<dbReference type="Pfam" id="PF14903">
    <property type="entry name" value="WG_beta_rep"/>
    <property type="match status" value="3"/>
</dbReference>